<reference evidence="3" key="1">
    <citation type="journal article" date="2019" name="Int. J. Syst. Evol. Microbiol.">
        <title>The Global Catalogue of Microorganisms (GCM) 10K type strain sequencing project: providing services to taxonomists for standard genome sequencing and annotation.</title>
        <authorList>
            <consortium name="The Broad Institute Genomics Platform"/>
            <consortium name="The Broad Institute Genome Sequencing Center for Infectious Disease"/>
            <person name="Wu L."/>
            <person name="Ma J."/>
        </authorList>
    </citation>
    <scope>NUCLEOTIDE SEQUENCE [LARGE SCALE GENOMIC DNA]</scope>
    <source>
        <strain evidence="3">JCM 17110</strain>
    </source>
</reference>
<name>A0ABP6W5H3_9GAMM</name>
<keyword evidence="3" id="KW-1185">Reference proteome</keyword>
<evidence type="ECO:0000256" key="1">
    <source>
        <dbReference type="SAM" id="MobiDB-lite"/>
    </source>
</evidence>
<gene>
    <name evidence="2" type="ORF">GCM10022394_27180</name>
</gene>
<feature type="compositionally biased region" description="Polar residues" evidence="1">
    <location>
        <begin position="382"/>
        <end position="407"/>
    </location>
</feature>
<accession>A0ABP6W5H3</accession>
<organism evidence="2 3">
    <name type="scientific">Zobellella aerophila</name>
    <dbReference type="NCBI Taxonomy" id="870480"/>
    <lineage>
        <taxon>Bacteria</taxon>
        <taxon>Pseudomonadati</taxon>
        <taxon>Pseudomonadota</taxon>
        <taxon>Gammaproteobacteria</taxon>
        <taxon>Aeromonadales</taxon>
        <taxon>Aeromonadaceae</taxon>
        <taxon>Zobellella</taxon>
    </lineage>
</organism>
<feature type="compositionally biased region" description="Basic and acidic residues" evidence="1">
    <location>
        <begin position="290"/>
        <end position="308"/>
    </location>
</feature>
<evidence type="ECO:0000313" key="3">
    <source>
        <dbReference type="Proteomes" id="UP001500795"/>
    </source>
</evidence>
<feature type="compositionally biased region" description="Basic and acidic residues" evidence="1">
    <location>
        <begin position="13"/>
        <end position="25"/>
    </location>
</feature>
<dbReference type="RefSeq" id="WP_344958952.1">
    <property type="nucleotide sequence ID" value="NZ_BAABCX010000004.1"/>
</dbReference>
<proteinExistence type="predicted"/>
<comment type="caution">
    <text evidence="2">The sequence shown here is derived from an EMBL/GenBank/DDBJ whole genome shotgun (WGS) entry which is preliminary data.</text>
</comment>
<protein>
    <recommendedName>
        <fullName evidence="4">Replication initiation protein</fullName>
    </recommendedName>
</protein>
<feature type="compositionally biased region" description="Basic residues" evidence="1">
    <location>
        <begin position="26"/>
        <end position="37"/>
    </location>
</feature>
<feature type="region of interest" description="Disordered" evidence="1">
    <location>
        <begin position="374"/>
        <end position="433"/>
    </location>
</feature>
<feature type="compositionally biased region" description="Polar residues" evidence="1">
    <location>
        <begin position="1"/>
        <end position="10"/>
    </location>
</feature>
<feature type="compositionally biased region" description="Polar residues" evidence="1">
    <location>
        <begin position="310"/>
        <end position="323"/>
    </location>
</feature>
<evidence type="ECO:0000313" key="2">
    <source>
        <dbReference type="EMBL" id="GAA3545751.1"/>
    </source>
</evidence>
<feature type="region of interest" description="Disordered" evidence="1">
    <location>
        <begin position="1"/>
        <end position="37"/>
    </location>
</feature>
<feature type="region of interest" description="Disordered" evidence="1">
    <location>
        <begin position="285"/>
        <end position="327"/>
    </location>
</feature>
<evidence type="ECO:0008006" key="4">
    <source>
        <dbReference type="Google" id="ProtNLM"/>
    </source>
</evidence>
<sequence>MNNINRQASKPSHGLDKRNTPEYKAKREKAKTRKRRKVAKELGLTDGFSEKHINGALLVDIITTEHLSQPDDSCLTECTLPEDFAKYFRRQAKIAFGDMPKKLLAYKSTPDTLKRCFHATTLLKRAAQSGNELVAFTLAIPKSFWEPYKGDAPTLSADNAKKLFDRLRKRFERAGLTEWGYLYAFELKDSNPHLHGLLVRPAHMANSDVESLLVKAVGTSGNPHHQAQVKPYRSRGWISYISKDKDNMLALLGRSPYVVQQAVEQEARQVYEEARQVLKGVIDQSGRPLDASKPDDKKRNYADKKPCSEKGNNPLKTRASTGFDSEKCASNREAPICSYTDPVTPVITTDTAQQKIKPESTTLDDTLTITSNELTNKEHPSHSTAPATGTNQPPTDTNTKQIDSSASKEGLPAAHSINIDEPNADPALVWGSW</sequence>
<dbReference type="Proteomes" id="UP001500795">
    <property type="component" value="Unassembled WGS sequence"/>
</dbReference>
<dbReference type="EMBL" id="BAABCX010000004">
    <property type="protein sequence ID" value="GAA3545751.1"/>
    <property type="molecule type" value="Genomic_DNA"/>
</dbReference>